<dbReference type="RefSeq" id="WP_124972549.1">
    <property type="nucleotide sequence ID" value="NZ_RQVS01000009.1"/>
</dbReference>
<reference evidence="2 3" key="1">
    <citation type="submission" date="2018-11" db="EMBL/GenBank/DDBJ databases">
        <title>YIM 102482-1 draft genome.</title>
        <authorList>
            <person name="Li G."/>
            <person name="Jiang Y."/>
        </authorList>
    </citation>
    <scope>NUCLEOTIDE SEQUENCE [LARGE SCALE GENOMIC DNA]</scope>
    <source>
        <strain evidence="2 3">YIM 102482-1</strain>
    </source>
</reference>
<proteinExistence type="predicted"/>
<evidence type="ECO:0000259" key="1">
    <source>
        <dbReference type="Pfam" id="PF03819"/>
    </source>
</evidence>
<dbReference type="GO" id="GO:0046061">
    <property type="term" value="P:dATP catabolic process"/>
    <property type="evidence" value="ECO:0007669"/>
    <property type="project" value="TreeGrafter"/>
</dbReference>
<dbReference type="PANTHER" id="PTHR30522:SF0">
    <property type="entry name" value="NUCLEOSIDE TRIPHOSPHATE PYROPHOSPHOHYDROLASE"/>
    <property type="match status" value="1"/>
</dbReference>
<gene>
    <name evidence="2" type="ORF">EG850_08625</name>
</gene>
<feature type="domain" description="NTP pyrophosphohydrolase MazG-like" evidence="1">
    <location>
        <begin position="36"/>
        <end position="110"/>
    </location>
</feature>
<dbReference type="GO" id="GO:0046076">
    <property type="term" value="P:dTTP catabolic process"/>
    <property type="evidence" value="ECO:0007669"/>
    <property type="project" value="TreeGrafter"/>
</dbReference>
<dbReference type="EMBL" id="RQVS01000009">
    <property type="protein sequence ID" value="RRJ86403.1"/>
    <property type="molecule type" value="Genomic_DNA"/>
</dbReference>
<keyword evidence="3" id="KW-1185">Reference proteome</keyword>
<dbReference type="Proteomes" id="UP000274391">
    <property type="component" value="Unassembled WGS sequence"/>
</dbReference>
<comment type="caution">
    <text evidence="2">The sequence shown here is derived from an EMBL/GenBank/DDBJ whole genome shotgun (WGS) entry which is preliminary data.</text>
</comment>
<name>A0A3P3W0J4_9MICO</name>
<evidence type="ECO:0000313" key="2">
    <source>
        <dbReference type="EMBL" id="RRJ86403.1"/>
    </source>
</evidence>
<dbReference type="PANTHER" id="PTHR30522">
    <property type="entry name" value="NUCLEOSIDE TRIPHOSPHATE PYROPHOSPHOHYDROLASE"/>
    <property type="match status" value="1"/>
</dbReference>
<dbReference type="SUPFAM" id="SSF101386">
    <property type="entry name" value="all-alpha NTP pyrophosphatases"/>
    <property type="match status" value="1"/>
</dbReference>
<keyword evidence="2" id="KW-0378">Hydrolase</keyword>
<dbReference type="Pfam" id="PF03819">
    <property type="entry name" value="MazG"/>
    <property type="match status" value="1"/>
</dbReference>
<sequence>MTIDPAPASEHEQLLRLIALVDRFRGKGGCAWYEAQTNSSLVPYLQEETAELVEAIEAGTPDDIREELGDVLFQVLFHTEIGGALGAGFDLEAVARDQIDKLERRNPHVFGATPTRDIDEIIRMWNDAKAIEKAQRNSVLDGVAFGMPALALADKVLGKGAGLVDTAPEALAAEVSGEAQAEDAFGDALLATVAAGREAGFDAERALRGAVRRLADRIRAAE</sequence>
<evidence type="ECO:0000313" key="3">
    <source>
        <dbReference type="Proteomes" id="UP000274391"/>
    </source>
</evidence>
<dbReference type="InterPro" id="IPR048015">
    <property type="entry name" value="NTP-PPase_MazG-like_N"/>
</dbReference>
<dbReference type="AlphaFoldDB" id="A0A3P3W0J4"/>
<dbReference type="GO" id="GO:0046081">
    <property type="term" value="P:dUTP catabolic process"/>
    <property type="evidence" value="ECO:0007669"/>
    <property type="project" value="TreeGrafter"/>
</dbReference>
<dbReference type="CDD" id="cd11528">
    <property type="entry name" value="NTP-PPase_MazG_Nterm"/>
    <property type="match status" value="1"/>
</dbReference>
<dbReference type="GO" id="GO:0047429">
    <property type="term" value="F:nucleoside triphosphate diphosphatase activity"/>
    <property type="evidence" value="ECO:0007669"/>
    <property type="project" value="TreeGrafter"/>
</dbReference>
<dbReference type="GO" id="GO:0006203">
    <property type="term" value="P:dGTP catabolic process"/>
    <property type="evidence" value="ECO:0007669"/>
    <property type="project" value="TreeGrafter"/>
</dbReference>
<dbReference type="Gene3D" id="1.10.287.1080">
    <property type="entry name" value="MazG-like"/>
    <property type="match status" value="2"/>
</dbReference>
<protein>
    <submittedName>
        <fullName evidence="2">Nucleoside triphosphate pyrophosphohydrolase</fullName>
    </submittedName>
</protein>
<organism evidence="2 3">
    <name type="scientific">Gulosibacter macacae</name>
    <dbReference type="NCBI Taxonomy" id="2488791"/>
    <lineage>
        <taxon>Bacteria</taxon>
        <taxon>Bacillati</taxon>
        <taxon>Actinomycetota</taxon>
        <taxon>Actinomycetes</taxon>
        <taxon>Micrococcales</taxon>
        <taxon>Microbacteriaceae</taxon>
        <taxon>Gulosibacter</taxon>
    </lineage>
</organism>
<dbReference type="InterPro" id="IPR004518">
    <property type="entry name" value="MazG-like_dom"/>
</dbReference>
<dbReference type="InterPro" id="IPR011551">
    <property type="entry name" value="NTP_PyrPHydrolase_MazG"/>
</dbReference>
<dbReference type="GO" id="GO:0046047">
    <property type="term" value="P:TTP catabolic process"/>
    <property type="evidence" value="ECO:0007669"/>
    <property type="project" value="TreeGrafter"/>
</dbReference>
<dbReference type="GO" id="GO:0046052">
    <property type="term" value="P:UTP catabolic process"/>
    <property type="evidence" value="ECO:0007669"/>
    <property type="project" value="TreeGrafter"/>
</dbReference>
<accession>A0A3P3W0J4</accession>
<dbReference type="OrthoDB" id="9808939at2"/>